<keyword evidence="1" id="KW-0472">Membrane</keyword>
<protein>
    <submittedName>
        <fullName evidence="2">Uncharacterized protein</fullName>
    </submittedName>
</protein>
<dbReference type="EMBL" id="CP002219">
    <property type="protein sequence ID" value="ADQ06138.1"/>
    <property type="molecule type" value="Genomic_DNA"/>
</dbReference>
<keyword evidence="3" id="KW-1185">Reference proteome</keyword>
<dbReference type="RefSeq" id="WP_013402347.1">
    <property type="nucleotide sequence ID" value="NC_014652.1"/>
</dbReference>
<evidence type="ECO:0000256" key="1">
    <source>
        <dbReference type="SAM" id="Phobius"/>
    </source>
</evidence>
<dbReference type="STRING" id="632292.Calhy_0390"/>
<accession>E4QBW4</accession>
<sequence length="62" mass="6840">MLRRIAEVFRDTSGVSEMMGSAFLLIFVVLVMATPLKNLGTTISGGYNNLNVKIQQQLNQIP</sequence>
<dbReference type="Proteomes" id="UP000006890">
    <property type="component" value="Chromosome"/>
</dbReference>
<proteinExistence type="predicted"/>
<evidence type="ECO:0000313" key="2">
    <source>
        <dbReference type="EMBL" id="ADQ06138.1"/>
    </source>
</evidence>
<name>E4QBW4_CALH1</name>
<organism evidence="2 3">
    <name type="scientific">Caldicellulosiruptor hydrothermalis (strain DSM 18901 / VKM B-2411 / 108)</name>
    <dbReference type="NCBI Taxonomy" id="632292"/>
    <lineage>
        <taxon>Bacteria</taxon>
        <taxon>Bacillati</taxon>
        <taxon>Bacillota</taxon>
        <taxon>Bacillota incertae sedis</taxon>
        <taxon>Caldicellulosiruptorales</taxon>
        <taxon>Caldicellulosiruptoraceae</taxon>
        <taxon>Caldicellulosiruptor</taxon>
    </lineage>
</organism>
<dbReference type="KEGG" id="chd:Calhy_0390"/>
<feature type="transmembrane region" description="Helical" evidence="1">
    <location>
        <begin position="18"/>
        <end position="36"/>
    </location>
</feature>
<keyword evidence="1" id="KW-0812">Transmembrane</keyword>
<gene>
    <name evidence="2" type="ordered locus">Calhy_0390</name>
</gene>
<keyword evidence="1" id="KW-1133">Transmembrane helix</keyword>
<reference evidence="2 3" key="2">
    <citation type="journal article" date="2011" name="J. Bacteriol.">
        <title>Complete genome sequences for the anaerobic, extremely thermophilic plant biomass-degrading bacteria Caldicellulosiruptor hydrothermalis, Caldicellulosiruptor kristjanssonii, Caldicellulosiruptor kronotskyensis, Caldicellulosiruptor owensenis, and Caldicellulosiruptor lactoaceticus.</title>
        <authorList>
            <person name="Blumer-Schuette S.E."/>
            <person name="Ozdemir I."/>
            <person name="Mistry D."/>
            <person name="Lucas S."/>
            <person name="Lapidus A."/>
            <person name="Cheng J.F."/>
            <person name="Goodwin L.A."/>
            <person name="Pitluck S."/>
            <person name="Land M.L."/>
            <person name="Hauser L.J."/>
            <person name="Woyke T."/>
            <person name="Mikhailova N."/>
            <person name="Pati A."/>
            <person name="Kyrpides N.C."/>
            <person name="Ivanova N."/>
            <person name="Detter J.C."/>
            <person name="Walston-Davenport K."/>
            <person name="Han S."/>
            <person name="Adams M.W."/>
            <person name="Kelly R.M."/>
        </authorList>
    </citation>
    <scope>NUCLEOTIDE SEQUENCE [LARGE SCALE GENOMIC DNA]</scope>
    <source>
        <strain evidence="3">DSM 18901 / VKM B-2411 / 108</strain>
    </source>
</reference>
<reference key="1">
    <citation type="submission" date="2010-09" db="EMBL/GenBank/DDBJ databases">
        <title>Complete sequence of Caldicellulosiruptor hydrothermalis 108.</title>
        <authorList>
            <consortium name="US DOE Joint Genome Institute"/>
            <person name="Lucas S."/>
            <person name="Copeland A."/>
            <person name="Lapidus A."/>
            <person name="Cheng J.-F."/>
            <person name="Bruce D."/>
            <person name="Goodwin L."/>
            <person name="Pitluck S."/>
            <person name="Davenport K."/>
            <person name="Detter J.C."/>
            <person name="Han C."/>
            <person name="Tapia R."/>
            <person name="Land M."/>
            <person name="Hauser L."/>
            <person name="Chang Y.-J."/>
            <person name="Jeffries C."/>
            <person name="Kyrpides N."/>
            <person name="Ivanova N."/>
            <person name="Mikhailova N."/>
            <person name="Blumer-Schuette S.E."/>
            <person name="Kelly R.M."/>
            <person name="Woyke T."/>
        </authorList>
    </citation>
    <scope>NUCLEOTIDE SEQUENCE</scope>
    <source>
        <strain>108</strain>
    </source>
</reference>
<evidence type="ECO:0000313" key="3">
    <source>
        <dbReference type="Proteomes" id="UP000006890"/>
    </source>
</evidence>
<dbReference type="HOGENOM" id="CLU_206691_0_0_9"/>
<dbReference type="OrthoDB" id="1717143at2"/>
<dbReference type="AlphaFoldDB" id="E4QBW4"/>